<dbReference type="RefSeq" id="WP_139094744.1">
    <property type="nucleotide sequence ID" value="NZ_VDFW01000001.1"/>
</dbReference>
<proteinExistence type="predicted"/>
<protein>
    <submittedName>
        <fullName evidence="1">Uncharacterized protein</fullName>
    </submittedName>
</protein>
<sequence length="70" mass="7039">MTAVGPFRAVARIRGGLAMGGQSVAAPRFGAATTCLTGALTALRDLVRGRAVPLVPVLAVAIAGVLAKRR</sequence>
<dbReference type="EMBL" id="VDFW01000001">
    <property type="protein sequence ID" value="TNC29673.1"/>
    <property type="molecule type" value="Genomic_DNA"/>
</dbReference>
<evidence type="ECO:0000313" key="2">
    <source>
        <dbReference type="Proteomes" id="UP000305546"/>
    </source>
</evidence>
<reference evidence="1 2" key="1">
    <citation type="submission" date="2019-06" db="EMBL/GenBank/DDBJ databases">
        <title>Amycolatopsis alkalitolerans sp. nov., isolated from Gastrodia elata Blume.</title>
        <authorList>
            <person name="Narsing Rao M.P."/>
            <person name="Li W.J."/>
        </authorList>
    </citation>
    <scope>NUCLEOTIDE SEQUENCE [LARGE SCALE GENOMIC DNA]</scope>
    <source>
        <strain evidence="1 2">SYSUP0005</strain>
    </source>
</reference>
<comment type="caution">
    <text evidence="1">The sequence shown here is derived from an EMBL/GenBank/DDBJ whole genome shotgun (WGS) entry which is preliminary data.</text>
</comment>
<name>A0A5C4MDP3_9PSEU</name>
<dbReference type="AlphaFoldDB" id="A0A5C4MDP3"/>
<dbReference type="Proteomes" id="UP000305546">
    <property type="component" value="Unassembled WGS sequence"/>
</dbReference>
<keyword evidence="2" id="KW-1185">Reference proteome</keyword>
<gene>
    <name evidence="1" type="ORF">FG385_01575</name>
</gene>
<organism evidence="1 2">
    <name type="scientific">Amycolatopsis alkalitolerans</name>
    <dbReference type="NCBI Taxonomy" id="2547244"/>
    <lineage>
        <taxon>Bacteria</taxon>
        <taxon>Bacillati</taxon>
        <taxon>Actinomycetota</taxon>
        <taxon>Actinomycetes</taxon>
        <taxon>Pseudonocardiales</taxon>
        <taxon>Pseudonocardiaceae</taxon>
        <taxon>Amycolatopsis</taxon>
    </lineage>
</organism>
<accession>A0A5C4MDP3</accession>
<evidence type="ECO:0000313" key="1">
    <source>
        <dbReference type="EMBL" id="TNC29673.1"/>
    </source>
</evidence>